<reference evidence="2 3" key="1">
    <citation type="submission" date="2018-10" db="EMBL/GenBank/DDBJ databases">
        <authorList>
            <person name="Jung H.S."/>
            <person name="Jeon C.O."/>
        </authorList>
    </citation>
    <scope>NUCLEOTIDE SEQUENCE [LARGE SCALE GENOMIC DNA]</scope>
    <source>
        <strain evidence="2 3">MA-7-27</strain>
    </source>
</reference>
<dbReference type="InterPro" id="IPR038727">
    <property type="entry name" value="NadR/Ttd14_AAA_dom"/>
</dbReference>
<dbReference type="Gene3D" id="3.40.50.300">
    <property type="entry name" value="P-loop containing nucleotide triphosphate hydrolases"/>
    <property type="match status" value="1"/>
</dbReference>
<dbReference type="CDD" id="cd00267">
    <property type="entry name" value="ABC_ATPase"/>
    <property type="match status" value="1"/>
</dbReference>
<proteinExistence type="predicted"/>
<comment type="caution">
    <text evidence="2">The sequence shown here is derived from an EMBL/GenBank/DDBJ whole genome shotgun (WGS) entry which is preliminary data.</text>
</comment>
<dbReference type="AlphaFoldDB" id="A0A3L9Y8G1"/>
<dbReference type="SUPFAM" id="SSF52540">
    <property type="entry name" value="P-loop containing nucleoside triphosphate hydrolases"/>
    <property type="match status" value="1"/>
</dbReference>
<evidence type="ECO:0000313" key="3">
    <source>
        <dbReference type="Proteomes" id="UP000281343"/>
    </source>
</evidence>
<accession>A0A3L9Y8G1</accession>
<protein>
    <recommendedName>
        <fullName evidence="1">NadR/Ttd14 AAA domain-containing protein</fullName>
    </recommendedName>
</protein>
<dbReference type="Pfam" id="PF13521">
    <property type="entry name" value="AAA_28"/>
    <property type="match status" value="1"/>
</dbReference>
<dbReference type="RefSeq" id="WP_121896395.1">
    <property type="nucleotide sequence ID" value="NZ_RCNT01000001.1"/>
</dbReference>
<dbReference type="OrthoDB" id="5638848at2"/>
<dbReference type="InterPro" id="IPR027417">
    <property type="entry name" value="P-loop_NTPase"/>
</dbReference>
<feature type="domain" description="NadR/Ttd14 AAA" evidence="1">
    <location>
        <begin position="5"/>
        <end position="167"/>
    </location>
</feature>
<gene>
    <name evidence="2" type="ORF">D9R08_02450</name>
</gene>
<evidence type="ECO:0000259" key="1">
    <source>
        <dbReference type="Pfam" id="PF13521"/>
    </source>
</evidence>
<sequence length="187" mass="20666">MAIHVITGASGGGKSTLLEALAARGYHTEPEIGRRIVRDQIAAAGPALPWRDSVAFRDLLFSLSVEAYQAHSAASAPVFFDRSFVEALGYSRVIGAPIPDRMAQTARGLRFAAPVFLCPPWPEIYRTDAERQHDFAFAEREFHETRRAYAELGYRLVDVPKCPVEDRVDFVLRHVRAGTGRGDAGRV</sequence>
<name>A0A3L9Y8G1_9RHOB</name>
<evidence type="ECO:0000313" key="2">
    <source>
        <dbReference type="EMBL" id="RMA43805.1"/>
    </source>
</evidence>
<keyword evidence="3" id="KW-1185">Reference proteome</keyword>
<organism evidence="2 3">
    <name type="scientific">Rhodophyticola porphyridii</name>
    <dbReference type="NCBI Taxonomy" id="1852017"/>
    <lineage>
        <taxon>Bacteria</taxon>
        <taxon>Pseudomonadati</taxon>
        <taxon>Pseudomonadota</taxon>
        <taxon>Alphaproteobacteria</taxon>
        <taxon>Rhodobacterales</taxon>
        <taxon>Roseobacteraceae</taxon>
        <taxon>Rhodophyticola</taxon>
    </lineage>
</organism>
<dbReference type="EMBL" id="RCNT01000001">
    <property type="protein sequence ID" value="RMA43805.1"/>
    <property type="molecule type" value="Genomic_DNA"/>
</dbReference>
<dbReference type="Proteomes" id="UP000281343">
    <property type="component" value="Unassembled WGS sequence"/>
</dbReference>